<dbReference type="EMBL" id="JAAKZX010000028">
    <property type="protein sequence ID" value="NGO42886.1"/>
    <property type="molecule type" value="Genomic_DNA"/>
</dbReference>
<accession>A0ABX0DUR5</accession>
<keyword evidence="2" id="KW-1185">Reference proteome</keyword>
<proteinExistence type="predicted"/>
<sequence>MTAQPAEPVPSAPLQVPRTVDGIMAAPPSASARMEFRTAFGQAATSQEREDIIDAWWAVAMTPDWDDRLADSEAGRNLVSFDDIAKRAEAP</sequence>
<evidence type="ECO:0000313" key="2">
    <source>
        <dbReference type="Proteomes" id="UP001518140"/>
    </source>
</evidence>
<reference evidence="1 2" key="1">
    <citation type="submission" date="2020-02" db="EMBL/GenBank/DDBJ databases">
        <title>Whole-genome analyses of novel actinobacteria.</title>
        <authorList>
            <person name="Sahin N."/>
            <person name="Tokatli A."/>
        </authorList>
    </citation>
    <scope>NUCLEOTIDE SEQUENCE [LARGE SCALE GENOMIC DNA]</scope>
    <source>
        <strain evidence="1 2">YC419</strain>
    </source>
</reference>
<protein>
    <submittedName>
        <fullName evidence="1">Uncharacterized protein</fullName>
    </submittedName>
</protein>
<organism evidence="1 2">
    <name type="scientific">Streptomyces ureilyticus</name>
    <dbReference type="NCBI Taxonomy" id="1775131"/>
    <lineage>
        <taxon>Bacteria</taxon>
        <taxon>Bacillati</taxon>
        <taxon>Actinomycetota</taxon>
        <taxon>Actinomycetes</taxon>
        <taxon>Kitasatosporales</taxon>
        <taxon>Streptomycetaceae</taxon>
        <taxon>Streptomyces</taxon>
    </lineage>
</organism>
<dbReference type="Proteomes" id="UP001518140">
    <property type="component" value="Unassembled WGS sequence"/>
</dbReference>
<comment type="caution">
    <text evidence="1">The sequence shown here is derived from an EMBL/GenBank/DDBJ whole genome shotgun (WGS) entry which is preliminary data.</text>
</comment>
<gene>
    <name evidence="1" type="ORF">G6048_12145</name>
</gene>
<name>A0ABX0DUR5_9ACTN</name>
<evidence type="ECO:0000313" key="1">
    <source>
        <dbReference type="EMBL" id="NGO42886.1"/>
    </source>
</evidence>
<dbReference type="RefSeq" id="WP_165339500.1">
    <property type="nucleotide sequence ID" value="NZ_JAAKZX010000028.1"/>
</dbReference>